<evidence type="ECO:0000313" key="2">
    <source>
        <dbReference type="Proteomes" id="UP000017819"/>
    </source>
</evidence>
<keyword evidence="1" id="KW-0328">Glycosyltransferase</keyword>
<sequence>MLDGWWIEACFEGVTGWGIGGSAASRRTTTPKEIYDKLERTILPLFYDDPSGWPAMMKQSIGTGAYYFKSQRPR</sequence>
<dbReference type="GO" id="GO:0004645">
    <property type="term" value="F:1,4-alpha-oligoglucan phosphorylase activity"/>
    <property type="evidence" value="ECO:0007669"/>
    <property type="project" value="UniProtKB-EC"/>
</dbReference>
<dbReference type="Proteomes" id="UP000017819">
    <property type="component" value="Unassembled WGS sequence"/>
</dbReference>
<protein>
    <submittedName>
        <fullName evidence="1">Glycogen phosphorylase</fullName>
        <ecNumber evidence="1">2.4.1.1</ecNumber>
    </submittedName>
</protein>
<dbReference type="PANTHER" id="PTHR42655">
    <property type="entry name" value="GLYCOGEN PHOSPHORYLASE"/>
    <property type="match status" value="1"/>
</dbReference>
<organism evidence="1 2">
    <name type="scientific">Lutibaculum baratangense AMV1</name>
    <dbReference type="NCBI Taxonomy" id="631454"/>
    <lineage>
        <taxon>Bacteria</taxon>
        <taxon>Pseudomonadati</taxon>
        <taxon>Pseudomonadota</taxon>
        <taxon>Alphaproteobacteria</taxon>
        <taxon>Hyphomicrobiales</taxon>
        <taxon>Tepidamorphaceae</taxon>
        <taxon>Lutibaculum</taxon>
    </lineage>
</organism>
<gene>
    <name evidence="1" type="ORF">N177_2728</name>
</gene>
<reference evidence="1 2" key="1">
    <citation type="journal article" date="2014" name="Genome Announc.">
        <title>Draft Genome Sequence of Lutibaculum baratangense Strain AMV1T, Isolated from a Mud Volcano in Andamans, India.</title>
        <authorList>
            <person name="Singh A."/>
            <person name="Sreenivas A."/>
            <person name="Sathyanarayana Reddy G."/>
            <person name="Pinnaka A.K."/>
            <person name="Shivaji S."/>
        </authorList>
    </citation>
    <scope>NUCLEOTIDE SEQUENCE [LARGE SCALE GENOMIC DNA]</scope>
    <source>
        <strain evidence="1 2">AMV1</strain>
    </source>
</reference>
<comment type="caution">
    <text evidence="1">The sequence shown here is derived from an EMBL/GenBank/DDBJ whole genome shotgun (WGS) entry which is preliminary data.</text>
</comment>
<name>V4RF19_9HYPH</name>
<dbReference type="AlphaFoldDB" id="V4RF19"/>
<keyword evidence="1" id="KW-0808">Transferase</keyword>
<dbReference type="EMBL" id="AWXZ01000036">
    <property type="protein sequence ID" value="ESR23959.1"/>
    <property type="molecule type" value="Genomic_DNA"/>
</dbReference>
<dbReference type="PANTHER" id="PTHR42655:SF1">
    <property type="entry name" value="GLYCOGEN PHOSPHORYLASE"/>
    <property type="match status" value="1"/>
</dbReference>
<evidence type="ECO:0000313" key="1">
    <source>
        <dbReference type="EMBL" id="ESR23959.1"/>
    </source>
</evidence>
<dbReference type="EC" id="2.4.1.1" evidence="1"/>
<accession>V4RF19</accession>
<dbReference type="STRING" id="631454.N177_2728"/>
<dbReference type="InterPro" id="IPR052182">
    <property type="entry name" value="Glycogen/Maltodextrin_Phosph"/>
</dbReference>
<keyword evidence="2" id="KW-1185">Reference proteome</keyword>
<dbReference type="SUPFAM" id="SSF53756">
    <property type="entry name" value="UDP-Glycosyltransferase/glycogen phosphorylase"/>
    <property type="match status" value="1"/>
</dbReference>
<dbReference type="eggNOG" id="COG0058">
    <property type="taxonomic scope" value="Bacteria"/>
</dbReference>
<proteinExistence type="predicted"/>